<dbReference type="Proteomes" id="UP000326757">
    <property type="component" value="Unassembled WGS sequence"/>
</dbReference>
<organism evidence="1 2">
    <name type="scientific">Monilinia laxa</name>
    <name type="common">Brown rot fungus</name>
    <name type="synonym">Sclerotinia laxa</name>
    <dbReference type="NCBI Taxonomy" id="61186"/>
    <lineage>
        <taxon>Eukaryota</taxon>
        <taxon>Fungi</taxon>
        <taxon>Dikarya</taxon>
        <taxon>Ascomycota</taxon>
        <taxon>Pezizomycotina</taxon>
        <taxon>Leotiomycetes</taxon>
        <taxon>Helotiales</taxon>
        <taxon>Sclerotiniaceae</taxon>
        <taxon>Monilinia</taxon>
    </lineage>
</organism>
<accession>A0A5N6K0G5</accession>
<evidence type="ECO:0000313" key="1">
    <source>
        <dbReference type="EMBL" id="KAB8295260.1"/>
    </source>
</evidence>
<proteinExistence type="predicted"/>
<name>A0A5N6K0G5_MONLA</name>
<gene>
    <name evidence="1" type="ORF">EYC80_007171</name>
</gene>
<comment type="caution">
    <text evidence="1">The sequence shown here is derived from an EMBL/GenBank/DDBJ whole genome shotgun (WGS) entry which is preliminary data.</text>
</comment>
<keyword evidence="2" id="KW-1185">Reference proteome</keyword>
<reference evidence="1 2" key="1">
    <citation type="submission" date="2019-06" db="EMBL/GenBank/DDBJ databases">
        <title>Genome Sequence of the Brown Rot Fungal Pathogen Monilinia laxa.</title>
        <authorList>
            <person name="De Miccolis Angelini R.M."/>
            <person name="Landi L."/>
            <person name="Abate D."/>
            <person name="Pollastro S."/>
            <person name="Romanazzi G."/>
            <person name="Faretra F."/>
        </authorList>
    </citation>
    <scope>NUCLEOTIDE SEQUENCE [LARGE SCALE GENOMIC DNA]</scope>
    <source>
        <strain evidence="1 2">Mlax316</strain>
    </source>
</reference>
<evidence type="ECO:0000313" key="2">
    <source>
        <dbReference type="Proteomes" id="UP000326757"/>
    </source>
</evidence>
<dbReference type="EMBL" id="VIGI01000010">
    <property type="protein sequence ID" value="KAB8295260.1"/>
    <property type="molecule type" value="Genomic_DNA"/>
</dbReference>
<dbReference type="AlphaFoldDB" id="A0A5N6K0G5"/>
<sequence length="98" mass="11515">MAAWRSTGIVMLFDCGTKNLLWYKAGSKEEVSEKEPCLIYMKVMYLHVRQTIESSRNSRPRICIQLILILSNPYKSLCPSQNKDSLMTCWFSYKRNNR</sequence>
<protein>
    <submittedName>
        <fullName evidence="1">Uncharacterized protein</fullName>
    </submittedName>
</protein>